<evidence type="ECO:0000259" key="5">
    <source>
        <dbReference type="Pfam" id="PF16363"/>
    </source>
</evidence>
<dbReference type="Proteomes" id="UP000605086">
    <property type="component" value="Unassembled WGS sequence"/>
</dbReference>
<dbReference type="PANTHER" id="PTHR43715">
    <property type="entry name" value="GDP-MANNOSE 4,6-DEHYDRATASE"/>
    <property type="match status" value="1"/>
</dbReference>
<comment type="cofactor">
    <cofactor evidence="1">
        <name>NADP(+)</name>
        <dbReference type="ChEBI" id="CHEBI:58349"/>
    </cofactor>
</comment>
<evidence type="ECO:0000313" key="7">
    <source>
        <dbReference type="Proteomes" id="UP000605086"/>
    </source>
</evidence>
<dbReference type="PANTHER" id="PTHR43715:SF1">
    <property type="entry name" value="GDP-MANNOSE 4,6 DEHYDRATASE"/>
    <property type="match status" value="1"/>
</dbReference>
<dbReference type="RefSeq" id="WP_174472464.1">
    <property type="nucleotide sequence ID" value="NZ_JAGINN010000009.1"/>
</dbReference>
<evidence type="ECO:0000256" key="3">
    <source>
        <dbReference type="ARBA" id="ARBA00011989"/>
    </source>
</evidence>
<keyword evidence="4" id="KW-0456">Lyase</keyword>
<comment type="similarity">
    <text evidence="2">Belongs to the NAD(P)-dependent epimerase/dehydratase family. GDP-mannose 4,6-dehydratase subfamily.</text>
</comment>
<evidence type="ECO:0000313" key="6">
    <source>
        <dbReference type="EMBL" id="NUB01390.1"/>
    </source>
</evidence>
<feature type="domain" description="NAD(P)-binding" evidence="5">
    <location>
        <begin position="5"/>
        <end position="266"/>
    </location>
</feature>
<dbReference type="EC" id="4.2.1.47" evidence="3"/>
<dbReference type="EMBL" id="WHOS01000025">
    <property type="protein sequence ID" value="NUB01390.1"/>
    <property type="molecule type" value="Genomic_DNA"/>
</dbReference>
<dbReference type="Gene3D" id="3.40.50.720">
    <property type="entry name" value="NAD(P)-binding Rossmann-like Domain"/>
    <property type="match status" value="1"/>
</dbReference>
<reference evidence="6 7" key="1">
    <citation type="submission" date="2019-10" db="EMBL/GenBank/DDBJ databases">
        <title>Genome sequence of Azospirillum melinis.</title>
        <authorList>
            <person name="Ambrosini A."/>
            <person name="Sant'Anna F.H."/>
            <person name="Cassan F.D."/>
            <person name="Souza E.M."/>
            <person name="Passaglia L.M.P."/>
        </authorList>
    </citation>
    <scope>NUCLEOTIDE SEQUENCE [LARGE SCALE GENOMIC DNA]</scope>
    <source>
        <strain evidence="6 7">TMCY0552</strain>
    </source>
</reference>
<accession>A0ABX2KL27</accession>
<evidence type="ECO:0000256" key="1">
    <source>
        <dbReference type="ARBA" id="ARBA00001937"/>
    </source>
</evidence>
<protein>
    <recommendedName>
        <fullName evidence="3">GDP-mannose 4,6-dehydratase</fullName>
        <ecNumber evidence="3">4.2.1.47</ecNumber>
    </recommendedName>
</protein>
<dbReference type="InterPro" id="IPR006368">
    <property type="entry name" value="GDP_Man_deHydtase"/>
</dbReference>
<dbReference type="InterPro" id="IPR036291">
    <property type="entry name" value="NAD(P)-bd_dom_sf"/>
</dbReference>
<keyword evidence="7" id="KW-1185">Reference proteome</keyword>
<organism evidence="6 7">
    <name type="scientific">Azospirillum melinis</name>
    <dbReference type="NCBI Taxonomy" id="328839"/>
    <lineage>
        <taxon>Bacteria</taxon>
        <taxon>Pseudomonadati</taxon>
        <taxon>Pseudomonadota</taxon>
        <taxon>Alphaproteobacteria</taxon>
        <taxon>Rhodospirillales</taxon>
        <taxon>Azospirillaceae</taxon>
        <taxon>Azospirillum</taxon>
    </lineage>
</organism>
<evidence type="ECO:0000256" key="2">
    <source>
        <dbReference type="ARBA" id="ARBA00009263"/>
    </source>
</evidence>
<name>A0ABX2KL27_9PROT</name>
<sequence length="315" mass="34590">MKTALVLGANGQDGSLAVEHLLRRGYRVVGLGRQPSTRIAAIPSYTYHCTDLRDADLVRTRIATERPDVVLHLAAVHGSSGFQYEPVFNDVLAVNIGSLHAVLEEARLQKLRPRVVYASSSKVFGNPLPIVVDEDSPRMPTCLYSLSKITAEELLNHYDRHHGISGSALYLFNHESERRATTFFIPRVVAALRSALVNGSNTKGLRITLQNLDFHCDWGSASEFMDIAVDVAERAPAGHYCVATGSTWTGRTMVQALFARHGLNYANFIDAPSEVPAPGYFQVTLNKLETAIGRRPRQSILDVCENMLTASTTDA</sequence>
<dbReference type="InterPro" id="IPR016040">
    <property type="entry name" value="NAD(P)-bd_dom"/>
</dbReference>
<comment type="caution">
    <text evidence="6">The sequence shown here is derived from an EMBL/GenBank/DDBJ whole genome shotgun (WGS) entry which is preliminary data.</text>
</comment>
<dbReference type="Gene3D" id="3.90.25.10">
    <property type="entry name" value="UDP-galactose 4-epimerase, domain 1"/>
    <property type="match status" value="1"/>
</dbReference>
<evidence type="ECO:0000256" key="4">
    <source>
        <dbReference type="ARBA" id="ARBA00023239"/>
    </source>
</evidence>
<dbReference type="SUPFAM" id="SSF51735">
    <property type="entry name" value="NAD(P)-binding Rossmann-fold domains"/>
    <property type="match status" value="1"/>
</dbReference>
<dbReference type="Pfam" id="PF16363">
    <property type="entry name" value="GDP_Man_Dehyd"/>
    <property type="match status" value="1"/>
</dbReference>
<gene>
    <name evidence="6" type="ORF">GBZ48_19200</name>
</gene>
<proteinExistence type="inferred from homology"/>